<evidence type="ECO:0000313" key="6">
    <source>
        <dbReference type="Proteomes" id="UP001286313"/>
    </source>
</evidence>
<keyword evidence="2" id="KW-0067">ATP-binding</keyword>
<dbReference type="GO" id="GO:0005524">
    <property type="term" value="F:ATP binding"/>
    <property type="evidence" value="ECO:0007669"/>
    <property type="project" value="UniProtKB-KW"/>
</dbReference>
<dbReference type="SUPFAM" id="SSF52540">
    <property type="entry name" value="P-loop containing nucleoside triphosphate hydrolases"/>
    <property type="match status" value="1"/>
</dbReference>
<feature type="region of interest" description="Disordered" evidence="3">
    <location>
        <begin position="44"/>
        <end position="82"/>
    </location>
</feature>
<dbReference type="Proteomes" id="UP001286313">
    <property type="component" value="Unassembled WGS sequence"/>
</dbReference>
<dbReference type="GO" id="GO:0042626">
    <property type="term" value="F:ATPase-coupled transmembrane transporter activity"/>
    <property type="evidence" value="ECO:0007669"/>
    <property type="project" value="TreeGrafter"/>
</dbReference>
<dbReference type="InterPro" id="IPR003439">
    <property type="entry name" value="ABC_transporter-like_ATP-bd"/>
</dbReference>
<dbReference type="Pfam" id="PF00005">
    <property type="entry name" value="ABC_tran"/>
    <property type="match status" value="1"/>
</dbReference>
<proteinExistence type="predicted"/>
<reference evidence="5" key="1">
    <citation type="submission" date="2023-10" db="EMBL/GenBank/DDBJ databases">
        <title>Genome assemblies of two species of porcelain crab, Petrolisthes cinctipes and Petrolisthes manimaculis (Anomura: Porcellanidae).</title>
        <authorList>
            <person name="Angst P."/>
        </authorList>
    </citation>
    <scope>NUCLEOTIDE SEQUENCE</scope>
    <source>
        <strain evidence="5">PB745_01</strain>
        <tissue evidence="5">Gill</tissue>
    </source>
</reference>
<dbReference type="Gene3D" id="3.40.50.300">
    <property type="entry name" value="P-loop containing nucleotide triphosphate hydrolases"/>
    <property type="match status" value="1"/>
</dbReference>
<evidence type="ECO:0000256" key="1">
    <source>
        <dbReference type="ARBA" id="ARBA00022741"/>
    </source>
</evidence>
<protein>
    <recommendedName>
        <fullName evidence="4">ABC transporter domain-containing protein</fullName>
    </recommendedName>
</protein>
<dbReference type="InterPro" id="IPR027417">
    <property type="entry name" value="P-loop_NTPase"/>
</dbReference>
<name>A0AAE1FYN8_PETCI</name>
<evidence type="ECO:0000313" key="5">
    <source>
        <dbReference type="EMBL" id="KAK3883107.1"/>
    </source>
</evidence>
<gene>
    <name evidence="5" type="ORF">Pcinc_012535</name>
</gene>
<keyword evidence="1" id="KW-0547">Nucleotide-binding</keyword>
<feature type="compositionally biased region" description="Low complexity" evidence="3">
    <location>
        <begin position="60"/>
        <end position="82"/>
    </location>
</feature>
<evidence type="ECO:0000259" key="4">
    <source>
        <dbReference type="Pfam" id="PF00005"/>
    </source>
</evidence>
<dbReference type="PANTHER" id="PTHR24223:SF447">
    <property type="entry name" value="MULTIDRUG RESISTANCE-ASSOCIATED PROTEIN 5"/>
    <property type="match status" value="1"/>
</dbReference>
<dbReference type="GO" id="GO:0016887">
    <property type="term" value="F:ATP hydrolysis activity"/>
    <property type="evidence" value="ECO:0007669"/>
    <property type="project" value="InterPro"/>
</dbReference>
<feature type="domain" description="ABC transporter" evidence="4">
    <location>
        <begin position="93"/>
        <end position="137"/>
    </location>
</feature>
<sequence length="197" mass="21736">MFSDMQALLELPEYQARTREMNGNLAVVMRNGCYARDVTSLHYHPTNKEQQPGERDGLLSNNKPESTSSTSPPPSYKKSNNTSPLQFVNVLFGVNMMVKRGKLVGVCGDAGSGKTSLISAICGELIGYDGECLVNGKLALVTQTPWTYNHTLQDNILMANKMSTRRYKNVMWACSLEADVERLPNGDLTEIGTLELI</sequence>
<dbReference type="AlphaFoldDB" id="A0AAE1FYN8"/>
<comment type="caution">
    <text evidence="5">The sequence shown here is derived from an EMBL/GenBank/DDBJ whole genome shotgun (WGS) entry which is preliminary data.</text>
</comment>
<accession>A0AAE1FYN8</accession>
<dbReference type="EMBL" id="JAWQEG010001019">
    <property type="protein sequence ID" value="KAK3883107.1"/>
    <property type="molecule type" value="Genomic_DNA"/>
</dbReference>
<dbReference type="InterPro" id="IPR050173">
    <property type="entry name" value="ABC_transporter_C-like"/>
</dbReference>
<evidence type="ECO:0000256" key="2">
    <source>
        <dbReference type="ARBA" id="ARBA00022840"/>
    </source>
</evidence>
<keyword evidence="6" id="KW-1185">Reference proteome</keyword>
<dbReference type="GO" id="GO:0016020">
    <property type="term" value="C:membrane"/>
    <property type="evidence" value="ECO:0007669"/>
    <property type="project" value="TreeGrafter"/>
</dbReference>
<dbReference type="PANTHER" id="PTHR24223">
    <property type="entry name" value="ATP-BINDING CASSETTE SUB-FAMILY C"/>
    <property type="match status" value="1"/>
</dbReference>
<evidence type="ECO:0000256" key="3">
    <source>
        <dbReference type="SAM" id="MobiDB-lite"/>
    </source>
</evidence>
<organism evidence="5 6">
    <name type="scientific">Petrolisthes cinctipes</name>
    <name type="common">Flat porcelain crab</name>
    <dbReference type="NCBI Taxonomy" id="88211"/>
    <lineage>
        <taxon>Eukaryota</taxon>
        <taxon>Metazoa</taxon>
        <taxon>Ecdysozoa</taxon>
        <taxon>Arthropoda</taxon>
        <taxon>Crustacea</taxon>
        <taxon>Multicrustacea</taxon>
        <taxon>Malacostraca</taxon>
        <taxon>Eumalacostraca</taxon>
        <taxon>Eucarida</taxon>
        <taxon>Decapoda</taxon>
        <taxon>Pleocyemata</taxon>
        <taxon>Anomura</taxon>
        <taxon>Galatheoidea</taxon>
        <taxon>Porcellanidae</taxon>
        <taxon>Petrolisthes</taxon>
    </lineage>
</organism>